<keyword evidence="3" id="KW-1185">Reference proteome</keyword>
<sequence length="94" mass="10933">MTQHRLSVDTIRQASGWMARLWADDVSDEDRQAFHAWRLDHPDNESAWQQLTQIQAQFSAVPQHAASRRILMTRRGTSRHRQSITLVPWPDSVS</sequence>
<dbReference type="RefSeq" id="WP_036750093.1">
    <property type="nucleotide sequence ID" value="NZ_JAGSGC010000001.1"/>
</dbReference>
<feature type="domain" description="FecR N-terminal" evidence="1">
    <location>
        <begin position="12"/>
        <end position="53"/>
    </location>
</feature>
<accession>A0A066RYK9</accession>
<comment type="caution">
    <text evidence="2">The sequence shown here is derived from an EMBL/GenBank/DDBJ whole genome shotgun (WGS) entry which is preliminary data.</text>
</comment>
<dbReference type="InterPro" id="IPR032623">
    <property type="entry name" value="FecR_N"/>
</dbReference>
<dbReference type="EMBL" id="JMIB01000008">
    <property type="protein sequence ID" value="KDM92483.1"/>
    <property type="molecule type" value="Genomic_DNA"/>
</dbReference>
<dbReference type="AlphaFoldDB" id="A0A066RYK9"/>
<protein>
    <recommendedName>
        <fullName evidence="1">FecR N-terminal domain-containing protein</fullName>
    </recommendedName>
</protein>
<dbReference type="Proteomes" id="UP000027192">
    <property type="component" value="Unassembled WGS sequence"/>
</dbReference>
<proteinExistence type="predicted"/>
<evidence type="ECO:0000313" key="2">
    <source>
        <dbReference type="EMBL" id="KDM92483.1"/>
    </source>
</evidence>
<name>A0A066RYK9_9GAMM</name>
<organism evidence="2 3">
    <name type="scientific">Photobacterium galatheae</name>
    <dbReference type="NCBI Taxonomy" id="1654360"/>
    <lineage>
        <taxon>Bacteria</taxon>
        <taxon>Pseudomonadati</taxon>
        <taxon>Pseudomonadota</taxon>
        <taxon>Gammaproteobacteria</taxon>
        <taxon>Vibrionales</taxon>
        <taxon>Vibrionaceae</taxon>
        <taxon>Photobacterium</taxon>
    </lineage>
</organism>
<dbReference type="Pfam" id="PF16220">
    <property type="entry name" value="DUF4880"/>
    <property type="match status" value="1"/>
</dbReference>
<evidence type="ECO:0000313" key="3">
    <source>
        <dbReference type="Proteomes" id="UP000027192"/>
    </source>
</evidence>
<dbReference type="STRING" id="1654360.EA58_05950"/>
<evidence type="ECO:0000259" key="1">
    <source>
        <dbReference type="Pfam" id="PF16220"/>
    </source>
</evidence>
<gene>
    <name evidence="2" type="ORF">EA58_05950</name>
</gene>
<reference evidence="2 3" key="1">
    <citation type="submission" date="2014-04" db="EMBL/GenBank/DDBJ databases">
        <title>Draft genome sequence of Photobacterium halotolerans S2753: a solonamide, ngercheumicin and holomycin producer.</title>
        <authorList>
            <person name="Machado H.R."/>
            <person name="Gram L."/>
        </authorList>
    </citation>
    <scope>NUCLEOTIDE SEQUENCE [LARGE SCALE GENOMIC DNA]</scope>
    <source>
        <strain evidence="2 3">S2753</strain>
    </source>
</reference>